<dbReference type="Gene3D" id="3.40.50.2300">
    <property type="match status" value="1"/>
</dbReference>
<dbReference type="PRINTS" id="PR00719">
    <property type="entry name" value="LMWPTPASE"/>
</dbReference>
<dbReference type="Pfam" id="PF01451">
    <property type="entry name" value="LMWPc"/>
    <property type="match status" value="1"/>
</dbReference>
<dbReference type="PANTHER" id="PTHR11717:SF31">
    <property type="entry name" value="LOW MOLECULAR WEIGHT PROTEIN-TYROSINE-PHOSPHATASE ETP-RELATED"/>
    <property type="match status" value="1"/>
</dbReference>
<organism evidence="7 8">
    <name type="scientific">Intestinicryptomonas porci</name>
    <dbReference type="NCBI Taxonomy" id="2926320"/>
    <lineage>
        <taxon>Bacteria</taxon>
        <taxon>Pseudomonadati</taxon>
        <taxon>Verrucomicrobiota</taxon>
        <taxon>Opitutia</taxon>
        <taxon>Opitutales</taxon>
        <taxon>Intestinicryptomonaceae</taxon>
        <taxon>Intestinicryptomonas</taxon>
    </lineage>
</organism>
<dbReference type="Proteomes" id="UP001275932">
    <property type="component" value="Unassembled WGS sequence"/>
</dbReference>
<dbReference type="InterPro" id="IPR023485">
    <property type="entry name" value="Ptyr_pPase"/>
</dbReference>
<accession>A0ABU4WE09</accession>
<evidence type="ECO:0000313" key="7">
    <source>
        <dbReference type="EMBL" id="MDX8414798.1"/>
    </source>
</evidence>
<dbReference type="SMART" id="SM00226">
    <property type="entry name" value="LMWPc"/>
    <property type="match status" value="1"/>
</dbReference>
<proteinExistence type="inferred from homology"/>
<comment type="catalytic activity">
    <reaction evidence="5">
        <text>O-phospho-L-tyrosyl-[protein] + H2O = L-tyrosyl-[protein] + phosphate</text>
        <dbReference type="Rhea" id="RHEA:10684"/>
        <dbReference type="Rhea" id="RHEA-COMP:10136"/>
        <dbReference type="Rhea" id="RHEA-COMP:20101"/>
        <dbReference type="ChEBI" id="CHEBI:15377"/>
        <dbReference type="ChEBI" id="CHEBI:43474"/>
        <dbReference type="ChEBI" id="CHEBI:46858"/>
        <dbReference type="ChEBI" id="CHEBI:61978"/>
        <dbReference type="EC" id="3.1.3.48"/>
    </reaction>
</comment>
<gene>
    <name evidence="7" type="ORF">MOX91_01175</name>
</gene>
<dbReference type="SUPFAM" id="SSF52788">
    <property type="entry name" value="Phosphotyrosine protein phosphatases I"/>
    <property type="match status" value="1"/>
</dbReference>
<protein>
    <recommendedName>
        <fullName evidence="2">protein-tyrosine-phosphatase</fullName>
        <ecNumber evidence="2">3.1.3.48</ecNumber>
    </recommendedName>
</protein>
<evidence type="ECO:0000256" key="2">
    <source>
        <dbReference type="ARBA" id="ARBA00013064"/>
    </source>
</evidence>
<dbReference type="RefSeq" id="WP_370396245.1">
    <property type="nucleotide sequence ID" value="NZ_JALBUT010000001.1"/>
</dbReference>
<keyword evidence="3" id="KW-0378">Hydrolase</keyword>
<evidence type="ECO:0000256" key="1">
    <source>
        <dbReference type="ARBA" id="ARBA00011063"/>
    </source>
</evidence>
<dbReference type="InterPro" id="IPR017867">
    <property type="entry name" value="Tyr_phospatase_low_mol_wt"/>
</dbReference>
<feature type="domain" description="Phosphotyrosine protein phosphatase I" evidence="6">
    <location>
        <begin position="4"/>
        <end position="154"/>
    </location>
</feature>
<evidence type="ECO:0000256" key="5">
    <source>
        <dbReference type="ARBA" id="ARBA00051722"/>
    </source>
</evidence>
<evidence type="ECO:0000259" key="6">
    <source>
        <dbReference type="SMART" id="SM00226"/>
    </source>
</evidence>
<dbReference type="InterPro" id="IPR036196">
    <property type="entry name" value="Ptyr_pPase_sf"/>
</dbReference>
<dbReference type="EC" id="3.1.3.48" evidence="2"/>
<dbReference type="PANTHER" id="PTHR11717">
    <property type="entry name" value="LOW MOLECULAR WEIGHT PROTEIN TYROSINE PHOSPHATASE"/>
    <property type="match status" value="1"/>
</dbReference>
<comment type="similarity">
    <text evidence="1">Belongs to the low molecular weight phosphotyrosine protein phosphatase family.</text>
</comment>
<keyword evidence="8" id="KW-1185">Reference proteome</keyword>
<reference evidence="7 8" key="1">
    <citation type="submission" date="2022-03" db="EMBL/GenBank/DDBJ databases">
        <title>Novel taxa within the pig intestine.</title>
        <authorList>
            <person name="Wylensek D."/>
            <person name="Bishof K."/>
            <person name="Afrizal A."/>
            <person name="Clavel T."/>
        </authorList>
    </citation>
    <scope>NUCLEOTIDE SEQUENCE [LARGE SCALE GENOMIC DNA]</scope>
    <source>
        <strain evidence="7 8">CLA-KB-P66</strain>
    </source>
</reference>
<evidence type="ECO:0000256" key="3">
    <source>
        <dbReference type="ARBA" id="ARBA00022801"/>
    </source>
</evidence>
<sequence>MKRDSVIFLCTGNICRSPMGEGLLKHAIAALPDSSPLKTLRVLSAGTFGEDGMRASSNSIIALDKVGVDISRHVAQSITQEMLDGCFALVAMTQAHLDTVRRYFKTMPPHSFTLLSLVPNAAHTDILDPYGYGMNTYIEVRDEIISAMPHLVKFLEKEYK</sequence>
<dbReference type="EMBL" id="JALBUT010000001">
    <property type="protein sequence ID" value="MDX8414798.1"/>
    <property type="molecule type" value="Genomic_DNA"/>
</dbReference>
<dbReference type="InterPro" id="IPR050438">
    <property type="entry name" value="LMW_PTPase"/>
</dbReference>
<comment type="caution">
    <text evidence="7">The sequence shown here is derived from an EMBL/GenBank/DDBJ whole genome shotgun (WGS) entry which is preliminary data.</text>
</comment>
<keyword evidence="4" id="KW-0904">Protein phosphatase</keyword>
<evidence type="ECO:0000256" key="4">
    <source>
        <dbReference type="ARBA" id="ARBA00022912"/>
    </source>
</evidence>
<name>A0ABU4WE09_9BACT</name>
<evidence type="ECO:0000313" key="8">
    <source>
        <dbReference type="Proteomes" id="UP001275932"/>
    </source>
</evidence>